<feature type="region of interest" description="Disordered" evidence="1">
    <location>
        <begin position="1"/>
        <end position="48"/>
    </location>
</feature>
<protein>
    <submittedName>
        <fullName evidence="2">Uncharacterized protein</fullName>
    </submittedName>
</protein>
<dbReference type="VEuPathDB" id="FungiDB:MELLADRAFT_106127"/>
<dbReference type="GeneID" id="18922812"/>
<reference evidence="3" key="1">
    <citation type="journal article" date="2011" name="Proc. Natl. Acad. Sci. U.S.A.">
        <title>Obligate biotrophy features unraveled by the genomic analysis of rust fungi.</title>
        <authorList>
            <person name="Duplessis S."/>
            <person name="Cuomo C.A."/>
            <person name="Lin Y.-C."/>
            <person name="Aerts A."/>
            <person name="Tisserant E."/>
            <person name="Veneault-Fourrey C."/>
            <person name="Joly D.L."/>
            <person name="Hacquard S."/>
            <person name="Amselem J."/>
            <person name="Cantarel B.L."/>
            <person name="Chiu R."/>
            <person name="Coutinho P.M."/>
            <person name="Feau N."/>
            <person name="Field M."/>
            <person name="Frey P."/>
            <person name="Gelhaye E."/>
            <person name="Goldberg J."/>
            <person name="Grabherr M.G."/>
            <person name="Kodira C.D."/>
            <person name="Kohler A."/>
            <person name="Kuees U."/>
            <person name="Lindquist E.A."/>
            <person name="Lucas S.M."/>
            <person name="Mago R."/>
            <person name="Mauceli E."/>
            <person name="Morin E."/>
            <person name="Murat C."/>
            <person name="Pangilinan J.L."/>
            <person name="Park R."/>
            <person name="Pearson M."/>
            <person name="Quesneville H."/>
            <person name="Rouhier N."/>
            <person name="Sakthikumar S."/>
            <person name="Salamov A.A."/>
            <person name="Schmutz J."/>
            <person name="Selles B."/>
            <person name="Shapiro H."/>
            <person name="Tanguay P."/>
            <person name="Tuskan G.A."/>
            <person name="Henrissat B."/>
            <person name="Van de Peer Y."/>
            <person name="Rouze P."/>
            <person name="Ellis J.G."/>
            <person name="Dodds P.N."/>
            <person name="Schein J.E."/>
            <person name="Zhong S."/>
            <person name="Hamelin R.C."/>
            <person name="Grigoriev I.V."/>
            <person name="Szabo L.J."/>
            <person name="Martin F."/>
        </authorList>
    </citation>
    <scope>NUCLEOTIDE SEQUENCE [LARGE SCALE GENOMIC DNA]</scope>
    <source>
        <strain evidence="3">98AG31 / pathotype 3-4-7</strain>
    </source>
</reference>
<evidence type="ECO:0000256" key="1">
    <source>
        <dbReference type="SAM" id="MobiDB-lite"/>
    </source>
</evidence>
<dbReference type="EMBL" id="GL883105">
    <property type="protein sequence ID" value="EGG07096.1"/>
    <property type="molecule type" value="Genomic_DNA"/>
</dbReference>
<organism evidence="3">
    <name type="scientific">Melampsora larici-populina (strain 98AG31 / pathotype 3-4-7)</name>
    <name type="common">Poplar leaf rust fungus</name>
    <dbReference type="NCBI Taxonomy" id="747676"/>
    <lineage>
        <taxon>Eukaryota</taxon>
        <taxon>Fungi</taxon>
        <taxon>Dikarya</taxon>
        <taxon>Basidiomycota</taxon>
        <taxon>Pucciniomycotina</taxon>
        <taxon>Pucciniomycetes</taxon>
        <taxon>Pucciniales</taxon>
        <taxon>Melampsoraceae</taxon>
        <taxon>Melampsora</taxon>
    </lineage>
</organism>
<dbReference type="OrthoDB" id="2500343at2759"/>
<proteinExistence type="predicted"/>
<feature type="compositionally biased region" description="Polar residues" evidence="1">
    <location>
        <begin position="21"/>
        <end position="48"/>
    </location>
</feature>
<dbReference type="KEGG" id="mlr:MELLADRAFT_106127"/>
<gene>
    <name evidence="2" type="ORF">MELLADRAFT_106127</name>
</gene>
<name>F4RKH4_MELLP</name>
<keyword evidence="3" id="KW-1185">Reference proteome</keyword>
<accession>F4RKH4</accession>
<dbReference type="RefSeq" id="XP_007409538.1">
    <property type="nucleotide sequence ID" value="XM_007409476.1"/>
</dbReference>
<dbReference type="Proteomes" id="UP000001072">
    <property type="component" value="Unassembled WGS sequence"/>
</dbReference>
<evidence type="ECO:0000313" key="3">
    <source>
        <dbReference type="Proteomes" id="UP000001072"/>
    </source>
</evidence>
<dbReference type="AlphaFoldDB" id="F4RKH4"/>
<sequence>MHIHVSGRGIEIPLTNHGRLSGNNPHPLNRHASSSFGSPEFSQNVSPLRLNSNTKGLIKHTGAKTSNDLDDLPEDENSAAHTEVRNIGLMLMNPDQHLTIASEISHRTKNEAINKIIKYIKNRQDSVPFLTDSLRILRQVINSDPAENKEVQEALYKFLGEKSTSDLTKKLTRNLNTSQFFISLVQDDAHFTFKNFNLEEYLNTFKKSLSKEILEFWNDFSTKEKSEKSLVQEMEKMILEKLNSLSSEMDIGAQLIPILFANISRAEREKINLFGMLYRLSKIKIVLDGDNLRLLVLTVEHELNSIWHPEQKIIAHEACKRLASTSAILARRYETLLRRDARETLLKTNLSEFSLQILLTKDPLLKNIFHSLLSDPDTVQSEKDLLLESLVSFLKKEADKPNMGTEAYQLTIQILFYYGKSLIEKDTSHRKNKTYQTVLRALEDVQGAEVIQENSIFSLEALRILKSTSKEGSLENSRMAAASYLTSLSPYFATYFWSINAALTASPTRSRTEIEGDLVREEILERIKWFESAEMSLKVEKLFEEISYTSMDEKYRIIEAFKHSVINKSEEIENQNFLTSSTWRHFLLLSLSATKALQSSTDSNSRFLLLITGELQDLCHTSSVLNNELASISLKVLREHAPRSLLVRALEVSK</sequence>
<dbReference type="InParanoid" id="F4RKH4"/>
<dbReference type="HOGENOM" id="CLU_419237_0_0_1"/>
<evidence type="ECO:0000313" key="2">
    <source>
        <dbReference type="EMBL" id="EGG07096.1"/>
    </source>
</evidence>